<accession>A0ABP9V612</accession>
<evidence type="ECO:0000256" key="2">
    <source>
        <dbReference type="ARBA" id="ARBA00009695"/>
    </source>
</evidence>
<dbReference type="PANTHER" id="PTHR33602:SF1">
    <property type="entry name" value="REGULATORY PROTEIN RECX FAMILY PROTEIN"/>
    <property type="match status" value="1"/>
</dbReference>
<evidence type="ECO:0000256" key="3">
    <source>
        <dbReference type="ARBA" id="ARBA00018111"/>
    </source>
</evidence>
<dbReference type="RefSeq" id="WP_353540667.1">
    <property type="nucleotide sequence ID" value="NZ_BAABRN010000003.1"/>
</dbReference>
<proteinExistence type="inferred from homology"/>
<evidence type="ECO:0000313" key="7">
    <source>
        <dbReference type="EMBL" id="GAA5500686.1"/>
    </source>
</evidence>
<feature type="region of interest" description="Disordered" evidence="6">
    <location>
        <begin position="1"/>
        <end position="26"/>
    </location>
</feature>
<gene>
    <name evidence="5 7" type="primary">recX</name>
    <name evidence="7" type="ORF">Dxin01_00410</name>
</gene>
<keyword evidence="4 5" id="KW-0963">Cytoplasm</keyword>
<evidence type="ECO:0000256" key="5">
    <source>
        <dbReference type="HAMAP-Rule" id="MF_01114"/>
    </source>
</evidence>
<comment type="subcellular location">
    <subcellularLocation>
        <location evidence="1 5">Cytoplasm</location>
    </subcellularLocation>
</comment>
<name>A0ABP9V612_9DEIO</name>
<evidence type="ECO:0000256" key="4">
    <source>
        <dbReference type="ARBA" id="ARBA00022490"/>
    </source>
</evidence>
<protein>
    <recommendedName>
        <fullName evidence="3 5">Regulatory protein RecX</fullName>
    </recommendedName>
</protein>
<keyword evidence="8" id="KW-1185">Reference proteome</keyword>
<evidence type="ECO:0000313" key="8">
    <source>
        <dbReference type="Proteomes" id="UP001458946"/>
    </source>
</evidence>
<evidence type="ECO:0000256" key="1">
    <source>
        <dbReference type="ARBA" id="ARBA00004496"/>
    </source>
</evidence>
<dbReference type="InterPro" id="IPR003783">
    <property type="entry name" value="Regulatory_RecX"/>
</dbReference>
<evidence type="ECO:0000256" key="6">
    <source>
        <dbReference type="SAM" id="MobiDB-lite"/>
    </source>
</evidence>
<organism evidence="7 8">
    <name type="scientific">Deinococcus xinjiangensis</name>
    <dbReference type="NCBI Taxonomy" id="457454"/>
    <lineage>
        <taxon>Bacteria</taxon>
        <taxon>Thermotogati</taxon>
        <taxon>Deinococcota</taxon>
        <taxon>Deinococci</taxon>
        <taxon>Deinococcales</taxon>
        <taxon>Deinococcaceae</taxon>
        <taxon>Deinococcus</taxon>
    </lineage>
</organism>
<comment type="similarity">
    <text evidence="2 5">Belongs to the RecX family.</text>
</comment>
<dbReference type="InterPro" id="IPR036388">
    <property type="entry name" value="WH-like_DNA-bd_sf"/>
</dbReference>
<dbReference type="PANTHER" id="PTHR33602">
    <property type="entry name" value="REGULATORY PROTEIN RECX FAMILY PROTEIN"/>
    <property type="match status" value="1"/>
</dbReference>
<dbReference type="Gene3D" id="1.10.10.10">
    <property type="entry name" value="Winged helix-like DNA-binding domain superfamily/Winged helix DNA-binding domain"/>
    <property type="match status" value="2"/>
</dbReference>
<dbReference type="Proteomes" id="UP001458946">
    <property type="component" value="Unassembled WGS sequence"/>
</dbReference>
<reference evidence="7 8" key="1">
    <citation type="submission" date="2024-02" db="EMBL/GenBank/DDBJ databases">
        <title>Deinococcus xinjiangensis NBRC 107630.</title>
        <authorList>
            <person name="Ichikawa N."/>
            <person name="Katano-Makiyama Y."/>
            <person name="Hidaka K."/>
        </authorList>
    </citation>
    <scope>NUCLEOTIDE SEQUENCE [LARGE SCALE GENOMIC DNA]</scope>
    <source>
        <strain evidence="7 8">NBRC 107630</strain>
    </source>
</reference>
<comment type="function">
    <text evidence="5">Modulates RecA activity.</text>
</comment>
<dbReference type="HAMAP" id="MF_01114">
    <property type="entry name" value="RecX"/>
    <property type="match status" value="1"/>
</dbReference>
<sequence length="188" mass="21482">MKKRRPAFEEAEARPQRPKTPEEKRDDLLGYAFRALGQRALSAAELRAKLERRSDDPDLIAEVLGRVQELGYQQDSQVARIETSRRGVGQFRVRQTLKRRGLDAELIQETLDQIDPDEQRQAALDLLTRRWPSLSRKRDPRAAAYGLLSRRGFAGSLIWEAIREVSEVAGEPLDEADLPDDFESVEDD</sequence>
<comment type="caution">
    <text evidence="7">The sequence shown here is derived from an EMBL/GenBank/DDBJ whole genome shotgun (WGS) entry which is preliminary data.</text>
</comment>
<dbReference type="EMBL" id="BAABRN010000003">
    <property type="protein sequence ID" value="GAA5500686.1"/>
    <property type="molecule type" value="Genomic_DNA"/>
</dbReference>